<dbReference type="OrthoDB" id="683049at2759"/>
<dbReference type="EMBL" id="NMUH01005235">
    <property type="protein sequence ID" value="MQM12213.1"/>
    <property type="molecule type" value="Genomic_DNA"/>
</dbReference>
<dbReference type="Proteomes" id="UP000652761">
    <property type="component" value="Unassembled WGS sequence"/>
</dbReference>
<proteinExistence type="predicted"/>
<dbReference type="AlphaFoldDB" id="A0A843WL60"/>
<organism evidence="2 3">
    <name type="scientific">Colocasia esculenta</name>
    <name type="common">Wild taro</name>
    <name type="synonym">Arum esculentum</name>
    <dbReference type="NCBI Taxonomy" id="4460"/>
    <lineage>
        <taxon>Eukaryota</taxon>
        <taxon>Viridiplantae</taxon>
        <taxon>Streptophyta</taxon>
        <taxon>Embryophyta</taxon>
        <taxon>Tracheophyta</taxon>
        <taxon>Spermatophyta</taxon>
        <taxon>Magnoliopsida</taxon>
        <taxon>Liliopsida</taxon>
        <taxon>Araceae</taxon>
        <taxon>Aroideae</taxon>
        <taxon>Colocasieae</taxon>
        <taxon>Colocasia</taxon>
    </lineage>
</organism>
<evidence type="ECO:0000313" key="2">
    <source>
        <dbReference type="EMBL" id="MQM12213.1"/>
    </source>
</evidence>
<dbReference type="Pfam" id="PF12776">
    <property type="entry name" value="Myb_DNA-bind_3"/>
    <property type="match status" value="1"/>
</dbReference>
<reference evidence="2" key="1">
    <citation type="submission" date="2017-07" db="EMBL/GenBank/DDBJ databases">
        <title>Taro Niue Genome Assembly and Annotation.</title>
        <authorList>
            <person name="Atibalentja N."/>
            <person name="Keating K."/>
            <person name="Fields C.J."/>
        </authorList>
    </citation>
    <scope>NUCLEOTIDE SEQUENCE</scope>
    <source>
        <strain evidence="2">Niue_2</strain>
        <tissue evidence="2">Leaf</tissue>
    </source>
</reference>
<dbReference type="InterPro" id="IPR024752">
    <property type="entry name" value="Myb/SANT-like_dom"/>
</dbReference>
<accession>A0A843WL60</accession>
<name>A0A843WL60_COLES</name>
<feature type="domain" description="Myb/SANT-like" evidence="1">
    <location>
        <begin position="13"/>
        <end position="106"/>
    </location>
</feature>
<dbReference type="PANTHER" id="PTHR31704">
    <property type="entry name" value="MYB/SANT-LIKE DNA-BINDING DOMAIN PROTEIN-RELATED"/>
    <property type="match status" value="1"/>
</dbReference>
<keyword evidence="3" id="KW-1185">Reference proteome</keyword>
<evidence type="ECO:0000259" key="1">
    <source>
        <dbReference type="Pfam" id="PF12776"/>
    </source>
</evidence>
<protein>
    <recommendedName>
        <fullName evidence="1">Myb/SANT-like domain-containing protein</fullName>
    </recommendedName>
</protein>
<comment type="caution">
    <text evidence="2">The sequence shown here is derived from an EMBL/GenBank/DDBJ whole genome shotgun (WGS) entry which is preliminary data.</text>
</comment>
<dbReference type="PANTHER" id="PTHR31704:SF37">
    <property type="entry name" value="HEAT SHOCK PROTEIN"/>
    <property type="match status" value="1"/>
</dbReference>
<evidence type="ECO:0000313" key="3">
    <source>
        <dbReference type="Proteomes" id="UP000652761"/>
    </source>
</evidence>
<sequence length="222" mass="25540">MGNRLVQQEKAIWNEQKHAIFVRLCLEQKIAGSKPSNTLNKVGYENLEREFLRQTGTHYVRSQLKNHWDSTRRDWRIWKTLGNQTGIGWDVVRKTYSQTPEWWENFGKTWPGAEKFAQAPLAHECELDALFWDGAALGENLYIPSSGVIPLDDEHNVDENVEANMDDEDTFEGSIGNAIQKGMPERKARSNQLIGRESPSMYMAMPSRKDIWPVEAQVGNFE</sequence>
<gene>
    <name evidence="2" type="ORF">Taro_045127</name>
</gene>